<evidence type="ECO:0000259" key="2">
    <source>
        <dbReference type="Pfam" id="PF13439"/>
    </source>
</evidence>
<proteinExistence type="predicted"/>
<dbReference type="Pfam" id="PF13439">
    <property type="entry name" value="Glyco_transf_4"/>
    <property type="match status" value="1"/>
</dbReference>
<evidence type="ECO:0000259" key="3">
    <source>
        <dbReference type="Pfam" id="PF13579"/>
    </source>
</evidence>
<dbReference type="Pfam" id="PF13579">
    <property type="entry name" value="Glyco_trans_4_4"/>
    <property type="match status" value="1"/>
</dbReference>
<dbReference type="Gene3D" id="3.40.50.2000">
    <property type="entry name" value="Glycogen Phosphorylase B"/>
    <property type="match status" value="4"/>
</dbReference>
<evidence type="ECO:0000313" key="4">
    <source>
        <dbReference type="EMBL" id="CAB4772584.1"/>
    </source>
</evidence>
<reference evidence="4" key="1">
    <citation type="submission" date="2020-05" db="EMBL/GenBank/DDBJ databases">
        <authorList>
            <person name="Chiriac C."/>
            <person name="Salcher M."/>
            <person name="Ghai R."/>
            <person name="Kavagutti S V."/>
        </authorList>
    </citation>
    <scope>NUCLEOTIDE SEQUENCE</scope>
</reference>
<dbReference type="Pfam" id="PF00534">
    <property type="entry name" value="Glycos_transf_1"/>
    <property type="match status" value="2"/>
</dbReference>
<accession>A0A6J6VLW5</accession>
<evidence type="ECO:0000259" key="1">
    <source>
        <dbReference type="Pfam" id="PF00534"/>
    </source>
</evidence>
<dbReference type="GO" id="GO:0016757">
    <property type="term" value="F:glycosyltransferase activity"/>
    <property type="evidence" value="ECO:0007669"/>
    <property type="project" value="InterPro"/>
</dbReference>
<organism evidence="4">
    <name type="scientific">freshwater metagenome</name>
    <dbReference type="NCBI Taxonomy" id="449393"/>
    <lineage>
        <taxon>unclassified sequences</taxon>
        <taxon>metagenomes</taxon>
        <taxon>ecological metagenomes</taxon>
    </lineage>
</organism>
<protein>
    <submittedName>
        <fullName evidence="4">Unannotated protein</fullName>
    </submittedName>
</protein>
<dbReference type="PANTHER" id="PTHR12526">
    <property type="entry name" value="GLYCOSYLTRANSFERASE"/>
    <property type="match status" value="1"/>
</dbReference>
<gene>
    <name evidence="4" type="ORF">UFOPK2958_00002</name>
</gene>
<feature type="domain" description="Glycosyl transferase family 1" evidence="1">
    <location>
        <begin position="175"/>
        <end position="333"/>
    </location>
</feature>
<dbReference type="EMBL" id="CAFAAB010000001">
    <property type="protein sequence ID" value="CAB4772584.1"/>
    <property type="molecule type" value="Genomic_DNA"/>
</dbReference>
<dbReference type="AlphaFoldDB" id="A0A6J6VLW5"/>
<feature type="domain" description="Glycosyl transferase family 1" evidence="1">
    <location>
        <begin position="555"/>
        <end position="712"/>
    </location>
</feature>
<feature type="domain" description="Glycosyltransferase subfamily 4-like N-terminal" evidence="2">
    <location>
        <begin position="17"/>
        <end position="170"/>
    </location>
</feature>
<name>A0A6J6VLW5_9ZZZZ</name>
<dbReference type="InterPro" id="IPR001296">
    <property type="entry name" value="Glyco_trans_1"/>
</dbReference>
<dbReference type="SUPFAM" id="SSF53756">
    <property type="entry name" value="UDP-Glycosyltransferase/glycogen phosphorylase"/>
    <property type="match status" value="2"/>
</dbReference>
<feature type="domain" description="Glycosyltransferase subfamily 4-like N-terminal" evidence="3">
    <location>
        <begin position="379"/>
        <end position="534"/>
    </location>
</feature>
<dbReference type="InterPro" id="IPR028098">
    <property type="entry name" value="Glyco_trans_4-like_N"/>
</dbReference>
<dbReference type="CDD" id="cd03801">
    <property type="entry name" value="GT4_PimA-like"/>
    <property type="match status" value="2"/>
</dbReference>
<sequence>MTLSVLHVGLESLTVRVGGLNTYCTNLVEALRGNGVDATATWVGGEESYGHSLAQGSLWRRNLDVARVVRSSEADLVDVHFAAHAVVAVATGSLRHRPMVLHFQGPWADESRWTGGSFLVSVIKRRLERFVLRRAESVVVLSHAFAQVAIATYGVRPERVSVVPPGVHLQSETARNEARRQLGITPDAQLIVAVRRLVARMGLETLIRAMVQLPLAQLVIVGEGPERGALASLIETLELSDRVRLVGLVSEAERNNWMSAATLTVVPSLAHEGFGLVVLESLAAGTPVVVSDVDGLVEVADMSPFVTSFTAGDVDGLVSRVARVLDEQEVHSEVVRQSIAGLSWSAVARFFVQHYELMLTRIEDPRGVVVLDHTAKLSGGELAIARTAEAIASRGQFIPHVVLFEHGPFERELRSRRLTYEVFPMNKRTQSRRRENIWSGLVISMWDSSIFAARLARLLRLRGATLVHTNSLKAFVLGTVASMGHPWRLVAHVRDLWSPPYLSASTARALRTLLALRSDAVIANSHTTAQAASADAYVIHSPVDGAFFGVPAPNPQQDLRVGVIGRIAAWKGQDLMLEALALLTGVPVSVTFVGGALFDELAFEERLREQSQPFGAQVRFLGAVDDVPSVVGDFDVTVLTSRSPEPFGNVVTESMAAGRVVVVPRQGGVLDFIVDGENGLFYEPNDAHSLAETLRRIGGGEIDRVMLGNNARVTAARYGAPRMAASVEFVYESVLE</sequence>